<dbReference type="PANTHER" id="PTHR43222:SF2">
    <property type="entry name" value="NUDIX HYDROLASE 23, CHLOROPLASTIC"/>
    <property type="match status" value="1"/>
</dbReference>
<organism evidence="6 7">
    <name type="scientific">Sinobacterium caligoides</name>
    <dbReference type="NCBI Taxonomy" id="933926"/>
    <lineage>
        <taxon>Bacteria</taxon>
        <taxon>Pseudomonadati</taxon>
        <taxon>Pseudomonadota</taxon>
        <taxon>Gammaproteobacteria</taxon>
        <taxon>Cellvibrionales</taxon>
        <taxon>Spongiibacteraceae</taxon>
        <taxon>Sinobacterium</taxon>
    </lineage>
</organism>
<evidence type="ECO:0000313" key="7">
    <source>
        <dbReference type="Proteomes" id="UP000275394"/>
    </source>
</evidence>
<dbReference type="PROSITE" id="PS51462">
    <property type="entry name" value="NUDIX"/>
    <property type="match status" value="1"/>
</dbReference>
<dbReference type="RefSeq" id="WP_123712629.1">
    <property type="nucleotide sequence ID" value="NZ_RKHR01000004.1"/>
</dbReference>
<keyword evidence="3" id="KW-0460">Magnesium</keyword>
<evidence type="ECO:0000313" key="6">
    <source>
        <dbReference type="EMBL" id="ROS01876.1"/>
    </source>
</evidence>
<dbReference type="Pfam" id="PF14803">
    <property type="entry name" value="Zn_ribbon_Nudix"/>
    <property type="match status" value="1"/>
</dbReference>
<dbReference type="InterPro" id="IPR029401">
    <property type="entry name" value="Nudix_N"/>
</dbReference>
<sequence>MKYCCQCATELIQGKPEPDRVERKLCPECGYIAYENPTILVSAMMHYGDRLLWLRRDCEPRRGYWGVPAGFMECNETLPQAAARELFEETGVVIDPSQLSLYAIGSISYTNEIYVAFRGEMSSADFKAGDEAQEVALFSAEEMPWQDLAFGAVENYIRDYYRELKEGKFGLYLGDFDEHKKITDNILPALIRQNQG</sequence>
<dbReference type="Proteomes" id="UP000275394">
    <property type="component" value="Unassembled WGS sequence"/>
</dbReference>
<dbReference type="InterPro" id="IPR020476">
    <property type="entry name" value="Nudix_hydrolase"/>
</dbReference>
<dbReference type="PROSITE" id="PS00893">
    <property type="entry name" value="NUDIX_BOX"/>
    <property type="match status" value="1"/>
</dbReference>
<dbReference type="PANTHER" id="PTHR43222">
    <property type="entry name" value="NUDIX HYDROLASE 23"/>
    <property type="match status" value="1"/>
</dbReference>
<feature type="domain" description="Nudix hydrolase" evidence="5">
    <location>
        <begin position="36"/>
        <end position="166"/>
    </location>
</feature>
<gene>
    <name evidence="6" type="ORF">EDC56_2325</name>
</gene>
<protein>
    <submittedName>
        <fullName evidence="6">ADP-ribose pyrophosphatase YjhB (NUDIX family)</fullName>
    </submittedName>
</protein>
<keyword evidence="2 4" id="KW-0378">Hydrolase</keyword>
<evidence type="ECO:0000256" key="3">
    <source>
        <dbReference type="ARBA" id="ARBA00022842"/>
    </source>
</evidence>
<name>A0A3N2DPY5_9GAMM</name>
<evidence type="ECO:0000256" key="2">
    <source>
        <dbReference type="ARBA" id="ARBA00022801"/>
    </source>
</evidence>
<dbReference type="AlphaFoldDB" id="A0A3N2DPY5"/>
<proteinExistence type="inferred from homology"/>
<dbReference type="InterPro" id="IPR020084">
    <property type="entry name" value="NUDIX_hydrolase_CS"/>
</dbReference>
<evidence type="ECO:0000256" key="1">
    <source>
        <dbReference type="ARBA" id="ARBA00001946"/>
    </source>
</evidence>
<dbReference type="EMBL" id="RKHR01000004">
    <property type="protein sequence ID" value="ROS01876.1"/>
    <property type="molecule type" value="Genomic_DNA"/>
</dbReference>
<dbReference type="InterPro" id="IPR000086">
    <property type="entry name" value="NUDIX_hydrolase_dom"/>
</dbReference>
<dbReference type="GO" id="GO:0016787">
    <property type="term" value="F:hydrolase activity"/>
    <property type="evidence" value="ECO:0007669"/>
    <property type="project" value="UniProtKB-KW"/>
</dbReference>
<reference evidence="6 7" key="1">
    <citation type="submission" date="2018-11" db="EMBL/GenBank/DDBJ databases">
        <title>Genomic Encyclopedia of Type Strains, Phase IV (KMG-IV): sequencing the most valuable type-strain genomes for metagenomic binning, comparative biology and taxonomic classification.</title>
        <authorList>
            <person name="Goeker M."/>
        </authorList>
    </citation>
    <scope>NUCLEOTIDE SEQUENCE [LARGE SCALE GENOMIC DNA]</scope>
    <source>
        <strain evidence="6 7">DSM 100316</strain>
    </source>
</reference>
<dbReference type="InterPro" id="IPR015797">
    <property type="entry name" value="NUDIX_hydrolase-like_dom_sf"/>
</dbReference>
<dbReference type="PRINTS" id="PR00502">
    <property type="entry name" value="NUDIXFAMILY"/>
</dbReference>
<keyword evidence="7" id="KW-1185">Reference proteome</keyword>
<dbReference type="OrthoDB" id="542521at2"/>
<comment type="caution">
    <text evidence="6">The sequence shown here is derived from an EMBL/GenBank/DDBJ whole genome shotgun (WGS) entry which is preliminary data.</text>
</comment>
<dbReference type="Pfam" id="PF00293">
    <property type="entry name" value="NUDIX"/>
    <property type="match status" value="1"/>
</dbReference>
<dbReference type="SUPFAM" id="SSF55811">
    <property type="entry name" value="Nudix"/>
    <property type="match status" value="1"/>
</dbReference>
<comment type="cofactor">
    <cofactor evidence="1">
        <name>Mg(2+)</name>
        <dbReference type="ChEBI" id="CHEBI:18420"/>
    </cofactor>
</comment>
<accession>A0A3N2DPY5</accession>
<evidence type="ECO:0000256" key="4">
    <source>
        <dbReference type="RuleBase" id="RU003476"/>
    </source>
</evidence>
<dbReference type="Gene3D" id="2.20.70.10">
    <property type="match status" value="1"/>
</dbReference>
<evidence type="ECO:0000259" key="5">
    <source>
        <dbReference type="PROSITE" id="PS51462"/>
    </source>
</evidence>
<dbReference type="Gene3D" id="3.90.79.10">
    <property type="entry name" value="Nucleoside Triphosphate Pyrophosphohydrolase"/>
    <property type="match status" value="1"/>
</dbReference>
<comment type="similarity">
    <text evidence="4">Belongs to the Nudix hydrolase family.</text>
</comment>